<accession>A0AAN8AAB8</accession>
<dbReference type="Proteomes" id="UP001346869">
    <property type="component" value="Unassembled WGS sequence"/>
</dbReference>
<dbReference type="EMBL" id="JAUZQC010000026">
    <property type="protein sequence ID" value="KAK5847868.1"/>
    <property type="molecule type" value="Genomic_DNA"/>
</dbReference>
<reference evidence="2 3" key="1">
    <citation type="journal article" date="2023" name="Genes (Basel)">
        <title>Chromosome-Level Genome Assembly and Circadian Gene Repertoire of the Patagonia Blennie Eleginops maclovinus-The Closest Ancestral Proxy of Antarctic Cryonotothenioids.</title>
        <authorList>
            <person name="Cheng C.C."/>
            <person name="Rivera-Colon A.G."/>
            <person name="Minhas B.F."/>
            <person name="Wilson L."/>
            <person name="Rayamajhi N."/>
            <person name="Vargas-Chacoff L."/>
            <person name="Catchen J.M."/>
        </authorList>
    </citation>
    <scope>NUCLEOTIDE SEQUENCE [LARGE SCALE GENOMIC DNA]</scope>
    <source>
        <strain evidence="2">JMC-PN-2008</strain>
    </source>
</reference>
<evidence type="ECO:0000256" key="1">
    <source>
        <dbReference type="SAM" id="MobiDB-lite"/>
    </source>
</evidence>
<sequence>MSLKHPGREGLQDGVSDAAPRCDEERGSDRRQLLHTVSGWQCHTWQLSITTLPNTSLPGIAGAAAKHALSGVIHPHMSTGSL</sequence>
<keyword evidence="3" id="KW-1185">Reference proteome</keyword>
<comment type="caution">
    <text evidence="2">The sequence shown here is derived from an EMBL/GenBank/DDBJ whole genome shotgun (WGS) entry which is preliminary data.</text>
</comment>
<organism evidence="2 3">
    <name type="scientific">Eleginops maclovinus</name>
    <name type="common">Patagonian blennie</name>
    <name type="synonym">Eleginus maclovinus</name>
    <dbReference type="NCBI Taxonomy" id="56733"/>
    <lineage>
        <taxon>Eukaryota</taxon>
        <taxon>Metazoa</taxon>
        <taxon>Chordata</taxon>
        <taxon>Craniata</taxon>
        <taxon>Vertebrata</taxon>
        <taxon>Euteleostomi</taxon>
        <taxon>Actinopterygii</taxon>
        <taxon>Neopterygii</taxon>
        <taxon>Teleostei</taxon>
        <taxon>Neoteleostei</taxon>
        <taxon>Acanthomorphata</taxon>
        <taxon>Eupercaria</taxon>
        <taxon>Perciformes</taxon>
        <taxon>Notothenioidei</taxon>
        <taxon>Eleginopidae</taxon>
        <taxon>Eleginops</taxon>
    </lineage>
</organism>
<dbReference type="AlphaFoldDB" id="A0AAN8AAB8"/>
<reference evidence="2 3" key="2">
    <citation type="journal article" date="2023" name="Mol. Biol. Evol.">
        <title>Genomics of Secondarily Temperate Adaptation in the Only Non-Antarctic Icefish.</title>
        <authorList>
            <person name="Rivera-Colon A.G."/>
            <person name="Rayamajhi N."/>
            <person name="Minhas B.F."/>
            <person name="Madrigal G."/>
            <person name="Bilyk K.T."/>
            <person name="Yoon V."/>
            <person name="Hune M."/>
            <person name="Gregory S."/>
            <person name="Cheng C.H.C."/>
            <person name="Catchen J.M."/>
        </authorList>
    </citation>
    <scope>NUCLEOTIDE SEQUENCE [LARGE SCALE GENOMIC DNA]</scope>
    <source>
        <strain evidence="2">JMC-PN-2008</strain>
    </source>
</reference>
<feature type="region of interest" description="Disordered" evidence="1">
    <location>
        <begin position="1"/>
        <end position="28"/>
    </location>
</feature>
<protein>
    <submittedName>
        <fullName evidence="2">Uncharacterized protein</fullName>
    </submittedName>
</protein>
<feature type="compositionally biased region" description="Basic and acidic residues" evidence="1">
    <location>
        <begin position="1"/>
        <end position="11"/>
    </location>
</feature>
<gene>
    <name evidence="2" type="ORF">PBY51_016963</name>
</gene>
<name>A0AAN8AAB8_ELEMC</name>
<proteinExistence type="predicted"/>
<evidence type="ECO:0000313" key="2">
    <source>
        <dbReference type="EMBL" id="KAK5847868.1"/>
    </source>
</evidence>
<evidence type="ECO:0000313" key="3">
    <source>
        <dbReference type="Proteomes" id="UP001346869"/>
    </source>
</evidence>